<keyword evidence="2" id="KW-1185">Reference proteome</keyword>
<proteinExistence type="predicted"/>
<dbReference type="Proteomes" id="UP000191691">
    <property type="component" value="Unassembled WGS sequence"/>
</dbReference>
<dbReference type="EMBL" id="MOOB01000092">
    <property type="protein sequence ID" value="OQE72697.1"/>
    <property type="molecule type" value="Genomic_DNA"/>
</dbReference>
<organism evidence="1 2">
    <name type="scientific">Penicillium nalgiovense</name>
    <dbReference type="NCBI Taxonomy" id="60175"/>
    <lineage>
        <taxon>Eukaryota</taxon>
        <taxon>Fungi</taxon>
        <taxon>Dikarya</taxon>
        <taxon>Ascomycota</taxon>
        <taxon>Pezizomycotina</taxon>
        <taxon>Eurotiomycetes</taxon>
        <taxon>Eurotiomycetidae</taxon>
        <taxon>Eurotiales</taxon>
        <taxon>Aspergillaceae</taxon>
        <taxon>Penicillium</taxon>
    </lineage>
</organism>
<comment type="caution">
    <text evidence="1">The sequence shown here is derived from an EMBL/GenBank/DDBJ whole genome shotgun (WGS) entry which is preliminary data.</text>
</comment>
<dbReference type="OMA" id="ACANCHW"/>
<sequence>MQGDEMIAPGPWAIHIRKLPFRAARQGDILQGEYLGALHGMSNQREPCLGHGVDWTARQFQQQMNDSLPRVEAAVMQVVGQQNEPQCTMCQRQFGTFSHCVSVRGINGLSACANCHWAQQDALCQYATFAPSAARPGDGGTLGRSPNLPHQRYGIIRHMQESFWLAGKHMDLTDELMVVWERSQSLEAQLGALQPGQTDANTAITTNGKPMEQTLHDIRASQQELRLGIVRCTMLAKEIYGPYPDLRPPL</sequence>
<dbReference type="InterPro" id="IPR022190">
    <property type="entry name" value="DUF3716"/>
</dbReference>
<evidence type="ECO:0000313" key="1">
    <source>
        <dbReference type="EMBL" id="OQE72697.1"/>
    </source>
</evidence>
<gene>
    <name evidence="1" type="ORF">PENNAL_c0092G05601</name>
</gene>
<evidence type="ECO:0000313" key="2">
    <source>
        <dbReference type="Proteomes" id="UP000191691"/>
    </source>
</evidence>
<dbReference type="AlphaFoldDB" id="A0A1V6XC48"/>
<name>A0A1V6XC48_PENNA</name>
<accession>A0A1V6XC48</accession>
<dbReference type="Pfam" id="PF12511">
    <property type="entry name" value="DUF3716"/>
    <property type="match status" value="1"/>
</dbReference>
<protein>
    <submittedName>
        <fullName evidence="1">Uncharacterized protein</fullName>
    </submittedName>
</protein>
<reference evidence="2" key="1">
    <citation type="journal article" date="2017" name="Nat. Microbiol.">
        <title>Global analysis of biosynthetic gene clusters reveals vast potential of secondary metabolite production in Penicillium species.</title>
        <authorList>
            <person name="Nielsen J.C."/>
            <person name="Grijseels S."/>
            <person name="Prigent S."/>
            <person name="Ji B."/>
            <person name="Dainat J."/>
            <person name="Nielsen K.F."/>
            <person name="Frisvad J.C."/>
            <person name="Workman M."/>
            <person name="Nielsen J."/>
        </authorList>
    </citation>
    <scope>NUCLEOTIDE SEQUENCE [LARGE SCALE GENOMIC DNA]</scope>
    <source>
        <strain evidence="2">IBT 13039</strain>
    </source>
</reference>